<evidence type="ECO:0000256" key="2">
    <source>
        <dbReference type="ARBA" id="ARBA00022630"/>
    </source>
</evidence>
<evidence type="ECO:0000256" key="4">
    <source>
        <dbReference type="ARBA" id="ARBA00023002"/>
    </source>
</evidence>
<evidence type="ECO:0000256" key="3">
    <source>
        <dbReference type="ARBA" id="ARBA00022827"/>
    </source>
</evidence>
<dbReference type="Gene3D" id="3.50.50.60">
    <property type="entry name" value="FAD/NAD(P)-binding domain"/>
    <property type="match status" value="1"/>
</dbReference>
<feature type="compositionally biased region" description="Basic and acidic residues" evidence="6">
    <location>
        <begin position="209"/>
        <end position="231"/>
    </location>
</feature>
<evidence type="ECO:0000256" key="6">
    <source>
        <dbReference type="SAM" id="MobiDB-lite"/>
    </source>
</evidence>
<evidence type="ECO:0000256" key="5">
    <source>
        <dbReference type="ARBA" id="ARBA00037941"/>
    </source>
</evidence>
<name>A0A7T4DK06_9MICO</name>
<dbReference type="AlphaFoldDB" id="A0A7T4DK06"/>
<keyword evidence="3" id="KW-0274">FAD</keyword>
<sequence>MAAVGAGIIGVALAREITRRFPDAEVTVLDRADRVAAAQSGHTAGIVHAGLTEAPGTLEAKLARRGLELLIPYAAGQGIALRECGQLVIAQDTDEVERLEDLLTRAEKTGVPGVRVVDRAEMREIEPQARGVQALYSPHTAITDYRSLAEALAADVREAGGRFRFGTEVTGIDVMSNEVRVRARNAPTDDEDGSESSETGYSTDLETMPGERPHTDDDQVVDRPRTYRGDDGEPQVEAGRGGRGGRLGEELHRRFGDKDWFRSAEDKIDEWTGTKPVDRNRPTPPAEFDAGVFDLVFVAVGLQSDRLAAAAGLDPEPRVVPFASSYSQLVLPAAEAVHGIIGSVPDPDDPLEETMLVRTVDGALLLGPTTHIALGRNAGSARDIDFGDLGSSFGFSGFWKFAKRNVRSAAEGVRSATSTSALVERIRRFAPDLDTAEMTAGPRGIRAATIDAKGDLVTGLTVTTRGRLTQVRSVPASGATMALAIAEHIVERAQAATGR</sequence>
<accession>A0A7T4DK06</accession>
<evidence type="ECO:0000256" key="1">
    <source>
        <dbReference type="ARBA" id="ARBA00001974"/>
    </source>
</evidence>
<dbReference type="SUPFAM" id="SSF51905">
    <property type="entry name" value="FAD/NAD(P)-binding domain"/>
    <property type="match status" value="1"/>
</dbReference>
<dbReference type="Proteomes" id="UP000595374">
    <property type="component" value="Chromosome"/>
</dbReference>
<evidence type="ECO:0000313" key="9">
    <source>
        <dbReference type="Proteomes" id="UP000595374"/>
    </source>
</evidence>
<protein>
    <submittedName>
        <fullName evidence="8">FAD-dependent oxidoreductase</fullName>
    </submittedName>
</protein>
<dbReference type="Pfam" id="PF01266">
    <property type="entry name" value="DAO"/>
    <property type="match status" value="2"/>
</dbReference>
<reference evidence="8 9" key="1">
    <citation type="submission" date="2020-12" db="EMBL/GenBank/DDBJ databases">
        <title>FDA dAtabase for Regulatory Grade micrObial Sequences (FDA-ARGOS): Supporting development and validation of Infectious Disease Dx tests.</title>
        <authorList>
            <person name="Sproer C."/>
            <person name="Gronow S."/>
            <person name="Severitt S."/>
            <person name="Schroder I."/>
            <person name="Tallon L."/>
            <person name="Sadzewicz L."/>
            <person name="Zhao X."/>
            <person name="Boylan J."/>
            <person name="Ott S."/>
            <person name="Bowen H."/>
            <person name="Vavikolanu K."/>
            <person name="Mehta A."/>
            <person name="Aluvathingal J."/>
            <person name="Nadendla S."/>
            <person name="Lowell S."/>
            <person name="Myers T."/>
            <person name="Yan Y."/>
            <person name="Sichtig H."/>
        </authorList>
    </citation>
    <scope>NUCLEOTIDE SEQUENCE [LARGE SCALE GENOMIC DNA]</scope>
    <source>
        <strain evidence="8 9">FDAARGOS_990</strain>
    </source>
</reference>
<evidence type="ECO:0000313" key="8">
    <source>
        <dbReference type="EMBL" id="QQB16010.1"/>
    </source>
</evidence>
<keyword evidence="4" id="KW-0560">Oxidoreductase</keyword>
<keyword evidence="2" id="KW-0285">Flavoprotein</keyword>
<dbReference type="PANTHER" id="PTHR43104">
    <property type="entry name" value="L-2-HYDROXYGLUTARATE DEHYDROGENASE, MITOCHONDRIAL"/>
    <property type="match status" value="1"/>
</dbReference>
<proteinExistence type="inferred from homology"/>
<evidence type="ECO:0000259" key="7">
    <source>
        <dbReference type="Pfam" id="PF01266"/>
    </source>
</evidence>
<dbReference type="Gene3D" id="3.30.9.10">
    <property type="entry name" value="D-Amino Acid Oxidase, subunit A, domain 2"/>
    <property type="match status" value="2"/>
</dbReference>
<feature type="compositionally biased region" description="Polar residues" evidence="6">
    <location>
        <begin position="196"/>
        <end position="205"/>
    </location>
</feature>
<dbReference type="GO" id="GO:0047545">
    <property type="term" value="F:(S)-2-hydroxyglutarate dehydrogenase activity"/>
    <property type="evidence" value="ECO:0007669"/>
    <property type="project" value="TreeGrafter"/>
</dbReference>
<comment type="similarity">
    <text evidence="5">Belongs to the L2HGDH family.</text>
</comment>
<dbReference type="EMBL" id="CP065989">
    <property type="protein sequence ID" value="QQB16010.1"/>
    <property type="molecule type" value="Genomic_DNA"/>
</dbReference>
<dbReference type="InterPro" id="IPR006076">
    <property type="entry name" value="FAD-dep_OxRdtase"/>
</dbReference>
<gene>
    <name evidence="8" type="ORF">I6H47_05170</name>
</gene>
<comment type="cofactor">
    <cofactor evidence="1">
        <name>FAD</name>
        <dbReference type="ChEBI" id="CHEBI:57692"/>
    </cofactor>
</comment>
<feature type="region of interest" description="Disordered" evidence="6">
    <location>
        <begin position="180"/>
        <end position="249"/>
    </location>
</feature>
<dbReference type="PANTHER" id="PTHR43104:SF2">
    <property type="entry name" value="L-2-HYDROXYGLUTARATE DEHYDROGENASE, MITOCHONDRIAL"/>
    <property type="match status" value="1"/>
</dbReference>
<dbReference type="InterPro" id="IPR036188">
    <property type="entry name" value="FAD/NAD-bd_sf"/>
</dbReference>
<organism evidence="8 9">
    <name type="scientific">Brevibacterium casei</name>
    <dbReference type="NCBI Taxonomy" id="33889"/>
    <lineage>
        <taxon>Bacteria</taxon>
        <taxon>Bacillati</taxon>
        <taxon>Actinomycetota</taxon>
        <taxon>Actinomycetes</taxon>
        <taxon>Micrococcales</taxon>
        <taxon>Brevibacteriaceae</taxon>
        <taxon>Brevibacterium</taxon>
    </lineage>
</organism>
<feature type="domain" description="FAD dependent oxidoreductase" evidence="7">
    <location>
        <begin position="4"/>
        <end position="181"/>
    </location>
</feature>
<feature type="domain" description="FAD dependent oxidoreductase" evidence="7">
    <location>
        <begin position="291"/>
        <end position="492"/>
    </location>
</feature>